<dbReference type="Gene3D" id="3.20.20.300">
    <property type="entry name" value="Glycoside hydrolase, family 3, N-terminal domain"/>
    <property type="match status" value="1"/>
</dbReference>
<feature type="domain" description="Glycoside hydrolase family 3 N-terminal" evidence="8">
    <location>
        <begin position="46"/>
        <end position="361"/>
    </location>
</feature>
<dbReference type="Gene3D" id="3.40.50.1700">
    <property type="entry name" value="Glycoside hydrolase family 3 C-terminal domain"/>
    <property type="match status" value="1"/>
</dbReference>
<dbReference type="InterPro" id="IPR012338">
    <property type="entry name" value="Beta-lactam/transpept-like"/>
</dbReference>
<feature type="domain" description="Glycoside hydrolase family 3 C-terminal" evidence="9">
    <location>
        <begin position="401"/>
        <end position="554"/>
    </location>
</feature>
<evidence type="ECO:0000256" key="6">
    <source>
        <dbReference type="SAM" id="SignalP"/>
    </source>
</evidence>
<reference evidence="10 11" key="1">
    <citation type="journal article" date="2010" name="J. Bacteriol.">
        <title>The complete genome sequence of Croceibacter atlanticus HTCC2559T.</title>
        <authorList>
            <person name="Oh H.M."/>
            <person name="Kang I."/>
            <person name="Ferriera S."/>
            <person name="Giovannoni S.J."/>
            <person name="Cho J.C."/>
        </authorList>
    </citation>
    <scope>NUCLEOTIDE SEQUENCE [LARGE SCALE GENOMIC DNA]</scope>
    <source>
        <strain evidence="11">ATCC BAA-628 / HTCC2559 / KCTC 12090</strain>
    </source>
</reference>
<proteinExistence type="inferred from homology"/>
<name>A3U9T2_CROAH</name>
<dbReference type="GeneID" id="89453939"/>
<evidence type="ECO:0000313" key="11">
    <source>
        <dbReference type="Proteomes" id="UP000002297"/>
    </source>
</evidence>
<dbReference type="Proteomes" id="UP000002297">
    <property type="component" value="Chromosome"/>
</dbReference>
<dbReference type="OrthoDB" id="9805821at2"/>
<dbReference type="InterPro" id="IPR001764">
    <property type="entry name" value="Glyco_hydro_3_N"/>
</dbReference>
<dbReference type="SMR" id="A3U9T2"/>
<evidence type="ECO:0000259" key="8">
    <source>
        <dbReference type="Pfam" id="PF00933"/>
    </source>
</evidence>
<dbReference type="SUPFAM" id="SSF51445">
    <property type="entry name" value="(Trans)glycosidases"/>
    <property type="match status" value="1"/>
</dbReference>
<dbReference type="SUPFAM" id="SSF52279">
    <property type="entry name" value="Beta-D-glucan exohydrolase, C-terminal domain"/>
    <property type="match status" value="1"/>
</dbReference>
<dbReference type="InterPro" id="IPR050226">
    <property type="entry name" value="NagZ_Beta-hexosaminidase"/>
</dbReference>
<keyword evidence="6" id="KW-0732">Signal</keyword>
<dbReference type="CAZy" id="GH3">
    <property type="family name" value="Glycoside Hydrolase Family 3"/>
</dbReference>
<dbReference type="KEGG" id="cat:CA2559_11048"/>
<dbReference type="PANTHER" id="PTHR30480">
    <property type="entry name" value="BETA-HEXOSAMINIDASE-RELATED"/>
    <property type="match status" value="1"/>
</dbReference>
<evidence type="ECO:0000256" key="3">
    <source>
        <dbReference type="ARBA" id="ARBA00012663"/>
    </source>
</evidence>
<protein>
    <recommendedName>
        <fullName evidence="3">beta-N-acetylhexosaminidase</fullName>
        <ecNumber evidence="3">3.2.1.52</ecNumber>
    </recommendedName>
</protein>
<dbReference type="GO" id="GO:0004563">
    <property type="term" value="F:beta-N-acetylhexosaminidase activity"/>
    <property type="evidence" value="ECO:0007669"/>
    <property type="project" value="UniProtKB-EC"/>
</dbReference>
<feature type="domain" description="Beta-lactamase-related" evidence="7">
    <location>
        <begin position="599"/>
        <end position="949"/>
    </location>
</feature>
<dbReference type="InterPro" id="IPR036962">
    <property type="entry name" value="Glyco_hydro_3_N_sf"/>
</dbReference>
<dbReference type="GO" id="GO:0005975">
    <property type="term" value="P:carbohydrate metabolic process"/>
    <property type="evidence" value="ECO:0007669"/>
    <property type="project" value="InterPro"/>
</dbReference>
<evidence type="ECO:0000259" key="7">
    <source>
        <dbReference type="Pfam" id="PF00144"/>
    </source>
</evidence>
<dbReference type="InterPro" id="IPR002772">
    <property type="entry name" value="Glyco_hydro_3_C"/>
</dbReference>
<dbReference type="Pfam" id="PF00144">
    <property type="entry name" value="Beta-lactamase"/>
    <property type="match status" value="1"/>
</dbReference>
<sequence>MTRFLTACAVFLIYTTVSAQQNNPLAAKDARAQKQWVDSVYNTMNLDQKIGQLFMPRAFSNQGAAHKKELDSLVAKYHVGGIIFSKGGPIRQAKLNNQLQDQAKIPLLMAMDAEWGLAMRLDSTYAFPWNMTLGAIKDNKLVELTGKQIGQHVKRIGMHMNFGPVVDINTNPNNPIIGNRSFGEDKVNVTEKAIAFMNGMHSAGVLSSAKHFPGHGDTETDSHKTLPTIDFDIKRLDSVELYPYKRIITEGVSSIMVAHLNVPALETRSNYPSSISKTIVTDLLKEKLQFKGLIFTDALEMKGLANSKEPGDADLAAFLAGNDILLISEDIPVAIGKLKEAYYEELISEKRLEHSVKKILSAKYKVGLNDYEPVNETFLYEDLNTISNDVLYQRLMENAVTVVKNNKAILPIKRINKKKIAYVSLGDDDGSAFLNQLNKYTTVDHVTANHLDELLEKLKNYNYVIVGLHKSNDSPWKSYNFTDKETVWLYEIARNNTTILNVFARPYAMLDLKTNTNIEGIVMAYQNSEIAQNVTAQMLFGAIDAKGKLPVSVGLDFPVGTSYETKSLKRLSYGLPESVGMNSYKLKKMDSLINITLEKEMTPGFQMLIAKDGKVVYNKNFGYHTYEKTQKVTDSSLYDVASLTKILATLPLVMELEENNTINLNTKLKDILPQLSKSNKKNITIKQMLSHYAKLPAWIPFYLHTMDTVTKRASVKYYRDKSDSNFNIQVAENFYIRNDYNDSIYKEIADSELRSRLAYKYSDIPYYILKQYLEDYYGNSLHTITQDHFYEPLGANFTTYIPLNSFSKEQIVPTENDTLWRRQVVQGYVHDQGAAMLGGIGGHAGLFSNANDIAKIMQMYLNGGYYGGQRFLKEETIQKFNKTYYKDKKVRRGVGFDKPQLDEVGPTCGCVPMSSFGHSGFTGTYTWADPDNNLIYIFLSNRTYPFASNRKLISEDIRTKLQRLIYEAIDY</sequence>
<dbReference type="GO" id="GO:0009254">
    <property type="term" value="P:peptidoglycan turnover"/>
    <property type="evidence" value="ECO:0007669"/>
    <property type="project" value="TreeGrafter"/>
</dbReference>
<dbReference type="Pfam" id="PF01915">
    <property type="entry name" value="Glyco_hydro_3_C"/>
    <property type="match status" value="1"/>
</dbReference>
<keyword evidence="4 10" id="KW-0378">Hydrolase</keyword>
<accession>A3U9T2</accession>
<dbReference type="STRING" id="216432.CA2559_11048"/>
<evidence type="ECO:0000256" key="5">
    <source>
        <dbReference type="ARBA" id="ARBA00023295"/>
    </source>
</evidence>
<keyword evidence="11" id="KW-1185">Reference proteome</keyword>
<dbReference type="PANTHER" id="PTHR30480:SF13">
    <property type="entry name" value="BETA-HEXOSAMINIDASE"/>
    <property type="match status" value="1"/>
</dbReference>
<gene>
    <name evidence="10" type="ordered locus">CA2559_11048</name>
</gene>
<dbReference type="InterPro" id="IPR001466">
    <property type="entry name" value="Beta-lactam-related"/>
</dbReference>
<dbReference type="AlphaFoldDB" id="A3U9T2"/>
<comment type="catalytic activity">
    <reaction evidence="1">
        <text>Hydrolysis of terminal non-reducing N-acetyl-D-hexosamine residues in N-acetyl-beta-D-hexosaminides.</text>
        <dbReference type="EC" id="3.2.1.52"/>
    </reaction>
</comment>
<keyword evidence="5" id="KW-0326">Glycosidase</keyword>
<evidence type="ECO:0000313" key="10">
    <source>
        <dbReference type="EMBL" id="EAP86568.1"/>
    </source>
</evidence>
<dbReference type="InterPro" id="IPR036881">
    <property type="entry name" value="Glyco_hydro_3_C_sf"/>
</dbReference>
<evidence type="ECO:0000256" key="4">
    <source>
        <dbReference type="ARBA" id="ARBA00022801"/>
    </source>
</evidence>
<dbReference type="RefSeq" id="WP_013187949.1">
    <property type="nucleotide sequence ID" value="NC_014230.1"/>
</dbReference>
<feature type="chain" id="PRO_5002660385" description="beta-N-acetylhexosaminidase" evidence="6">
    <location>
        <begin position="20"/>
        <end position="971"/>
    </location>
</feature>
<dbReference type="InterPro" id="IPR017853">
    <property type="entry name" value="GH"/>
</dbReference>
<comment type="similarity">
    <text evidence="2">Belongs to the glycosyl hydrolase 3 family.</text>
</comment>
<dbReference type="EC" id="3.2.1.52" evidence="3"/>
<organism evidence="10 11">
    <name type="scientific">Croceibacter atlanticus (strain ATCC BAA-628 / JCM 21780 / CIP 108009 / IAM 15332 / KCTC 12090 / HTCC2559)</name>
    <dbReference type="NCBI Taxonomy" id="216432"/>
    <lineage>
        <taxon>Bacteria</taxon>
        <taxon>Pseudomonadati</taxon>
        <taxon>Bacteroidota</taxon>
        <taxon>Flavobacteriia</taxon>
        <taxon>Flavobacteriales</taxon>
        <taxon>Flavobacteriaceae</taxon>
        <taxon>Croceibacter</taxon>
    </lineage>
</organism>
<evidence type="ECO:0000259" key="9">
    <source>
        <dbReference type="Pfam" id="PF01915"/>
    </source>
</evidence>
<feature type="signal peptide" evidence="6">
    <location>
        <begin position="1"/>
        <end position="19"/>
    </location>
</feature>
<dbReference type="Gene3D" id="3.40.710.10">
    <property type="entry name" value="DD-peptidase/beta-lactamase superfamily"/>
    <property type="match status" value="1"/>
</dbReference>
<evidence type="ECO:0000256" key="2">
    <source>
        <dbReference type="ARBA" id="ARBA00005336"/>
    </source>
</evidence>
<dbReference type="EMBL" id="CP002046">
    <property type="protein sequence ID" value="EAP86568.1"/>
    <property type="molecule type" value="Genomic_DNA"/>
</dbReference>
<dbReference type="PRINTS" id="PR00133">
    <property type="entry name" value="GLHYDRLASE3"/>
</dbReference>
<dbReference type="SUPFAM" id="SSF56601">
    <property type="entry name" value="beta-lactamase/transpeptidase-like"/>
    <property type="match status" value="1"/>
</dbReference>
<evidence type="ECO:0000256" key="1">
    <source>
        <dbReference type="ARBA" id="ARBA00001231"/>
    </source>
</evidence>
<dbReference type="eggNOG" id="COG1680">
    <property type="taxonomic scope" value="Bacteria"/>
</dbReference>
<dbReference type="Pfam" id="PF00933">
    <property type="entry name" value="Glyco_hydro_3"/>
    <property type="match status" value="1"/>
</dbReference>
<dbReference type="HOGENOM" id="CLU_012120_0_0_10"/>
<dbReference type="eggNOG" id="COG1472">
    <property type="taxonomic scope" value="Bacteria"/>
</dbReference>